<reference evidence="3" key="1">
    <citation type="submission" date="2021-01" db="EMBL/GenBank/DDBJ databases">
        <authorList>
            <person name="Corre E."/>
            <person name="Pelletier E."/>
            <person name="Niang G."/>
            <person name="Scheremetjew M."/>
            <person name="Finn R."/>
            <person name="Kale V."/>
            <person name="Holt S."/>
            <person name="Cochrane G."/>
            <person name="Meng A."/>
            <person name="Brown T."/>
            <person name="Cohen L."/>
        </authorList>
    </citation>
    <scope>NUCLEOTIDE SEQUENCE</scope>
    <source>
        <strain evidence="3">CCCM811</strain>
    </source>
</reference>
<dbReference type="SMART" id="SM00581">
    <property type="entry name" value="PSP"/>
    <property type="match status" value="1"/>
</dbReference>
<dbReference type="PANTHER" id="PTHR12785">
    <property type="entry name" value="SPLICING FACTOR 3B"/>
    <property type="match status" value="1"/>
</dbReference>
<evidence type="ECO:0000256" key="1">
    <source>
        <dbReference type="SAM" id="MobiDB-lite"/>
    </source>
</evidence>
<evidence type="ECO:0000259" key="2">
    <source>
        <dbReference type="SMART" id="SM00581"/>
    </source>
</evidence>
<dbReference type="InterPro" id="IPR006568">
    <property type="entry name" value="PSP_pro-rich"/>
</dbReference>
<dbReference type="AlphaFoldDB" id="A0A6U2XLT3"/>
<feature type="region of interest" description="Disordered" evidence="1">
    <location>
        <begin position="1"/>
        <end position="36"/>
    </location>
</feature>
<gene>
    <name evidence="3" type="ORF">LGLO00237_LOCUS29576</name>
</gene>
<feature type="domain" description="PSP proline-rich" evidence="2">
    <location>
        <begin position="285"/>
        <end position="339"/>
    </location>
</feature>
<feature type="compositionally biased region" description="Basic and acidic residues" evidence="1">
    <location>
        <begin position="498"/>
        <end position="508"/>
    </location>
</feature>
<dbReference type="PANTHER" id="PTHR12785:SF6">
    <property type="entry name" value="SPLICING FACTOR 3B SUBUNIT 2"/>
    <property type="match status" value="1"/>
</dbReference>
<dbReference type="InterPro" id="IPR007180">
    <property type="entry name" value="DUF382"/>
</dbReference>
<dbReference type="Pfam" id="PF04037">
    <property type="entry name" value="DUF382"/>
    <property type="match status" value="1"/>
</dbReference>
<dbReference type="EMBL" id="HBIV01042090">
    <property type="protein sequence ID" value="CAE0677795.1"/>
    <property type="molecule type" value="Transcribed_RNA"/>
</dbReference>
<sequence>MATEETANRVKQNGVSKRAQRRARKKAQKRKLKHEEKKIIEKLKKLKEIDEAKKDKKEEQKIEFVAGDSSLTKISESAPEYSEFQEIFSKFSTPQDLMKIPETKKQGEGGKKTEEETEAEQAAAAMEQEMANKKLSAKQRRRLGRLSIAELKQLVPRPDVVGLHDCNSHDPKLLVHLKSYRNTVPVPGHWSQKRKYLQGKRGLERSAFELPQFIADTGIQEVRSTGETDAKGLKASQKERMQPKMGKIDIDYQVLHDAFFRHQTKPNCTDHGDLYYEGKEYEVRFSKVTPTEYSDELLRALGMETKQDPPPWLFNMQRFGPPPSYPNLKFPGVNAPIPPGASYGFSEKQWGKAPVDAYNRPLYGDVYGTQTGKDIDYPVDEEFKDTWGKVEDEEEDEESEEDEEDDEEEEAEVEDDSMMETSDSDMKSGIESVSSLSSGMETPETLQLRKKDGTGTETPDTVQPQKQLYQVLEEKKTSASGQLFGTSHTYVMPTETSQAERRAREQKKLKQGAVEVALNPEEIANMSAETLKNKYQQEVNKEKEARSASREDVSDVIAEETRKRKQRSKKKSKFKF</sequence>
<feature type="region of interest" description="Disordered" evidence="1">
    <location>
        <begin position="477"/>
        <end position="508"/>
    </location>
</feature>
<feature type="compositionally biased region" description="Polar residues" evidence="1">
    <location>
        <begin position="478"/>
        <end position="497"/>
    </location>
</feature>
<feature type="compositionally biased region" description="Low complexity" evidence="1">
    <location>
        <begin position="429"/>
        <end position="438"/>
    </location>
</feature>
<feature type="compositionally biased region" description="Basic and acidic residues" evidence="1">
    <location>
        <begin position="539"/>
        <end position="553"/>
    </location>
</feature>
<dbReference type="InterPro" id="IPR052584">
    <property type="entry name" value="U2_snRNP_Complex_Component"/>
</dbReference>
<feature type="compositionally biased region" description="Acidic residues" evidence="1">
    <location>
        <begin position="391"/>
        <end position="418"/>
    </location>
</feature>
<feature type="compositionally biased region" description="Basic residues" evidence="1">
    <location>
        <begin position="563"/>
        <end position="576"/>
    </location>
</feature>
<feature type="region of interest" description="Disordered" evidence="1">
    <location>
        <begin position="531"/>
        <end position="576"/>
    </location>
</feature>
<feature type="compositionally biased region" description="Basic residues" evidence="1">
    <location>
        <begin position="18"/>
        <end position="32"/>
    </location>
</feature>
<organism evidence="3">
    <name type="scientific">Lotharella globosa</name>
    <dbReference type="NCBI Taxonomy" id="91324"/>
    <lineage>
        <taxon>Eukaryota</taxon>
        <taxon>Sar</taxon>
        <taxon>Rhizaria</taxon>
        <taxon>Cercozoa</taxon>
        <taxon>Chlorarachniophyceae</taxon>
        <taxon>Lotharella</taxon>
    </lineage>
</organism>
<feature type="compositionally biased region" description="Polar residues" evidence="1">
    <location>
        <begin position="455"/>
        <end position="465"/>
    </location>
</feature>
<proteinExistence type="predicted"/>
<feature type="compositionally biased region" description="Basic and acidic residues" evidence="1">
    <location>
        <begin position="99"/>
        <end position="114"/>
    </location>
</feature>
<accession>A0A6U2XLT3</accession>
<feature type="region of interest" description="Disordered" evidence="1">
    <location>
        <begin position="386"/>
        <end position="465"/>
    </location>
</feature>
<evidence type="ECO:0000313" key="3">
    <source>
        <dbReference type="EMBL" id="CAE0677795.1"/>
    </source>
</evidence>
<protein>
    <recommendedName>
        <fullName evidence="2">PSP proline-rich domain-containing protein</fullName>
    </recommendedName>
</protein>
<dbReference type="GO" id="GO:0005634">
    <property type="term" value="C:nucleus"/>
    <property type="evidence" value="ECO:0007669"/>
    <property type="project" value="InterPro"/>
</dbReference>
<feature type="compositionally biased region" description="Low complexity" evidence="1">
    <location>
        <begin position="120"/>
        <end position="129"/>
    </location>
</feature>
<dbReference type="Pfam" id="PF04046">
    <property type="entry name" value="PSP"/>
    <property type="match status" value="1"/>
</dbReference>
<feature type="region of interest" description="Disordered" evidence="1">
    <location>
        <begin position="95"/>
        <end position="139"/>
    </location>
</feature>
<name>A0A6U2XLT3_9EUKA</name>